<dbReference type="PROSITE" id="PS51257">
    <property type="entry name" value="PROKAR_LIPOPROTEIN"/>
    <property type="match status" value="1"/>
</dbReference>
<organism evidence="2">
    <name type="scientific">Arundo donax</name>
    <name type="common">Giant reed</name>
    <name type="synonym">Donax arundinaceus</name>
    <dbReference type="NCBI Taxonomy" id="35708"/>
    <lineage>
        <taxon>Eukaryota</taxon>
        <taxon>Viridiplantae</taxon>
        <taxon>Streptophyta</taxon>
        <taxon>Embryophyta</taxon>
        <taxon>Tracheophyta</taxon>
        <taxon>Spermatophyta</taxon>
        <taxon>Magnoliopsida</taxon>
        <taxon>Liliopsida</taxon>
        <taxon>Poales</taxon>
        <taxon>Poaceae</taxon>
        <taxon>PACMAD clade</taxon>
        <taxon>Arundinoideae</taxon>
        <taxon>Arundineae</taxon>
        <taxon>Arundo</taxon>
    </lineage>
</organism>
<sequence length="36" mass="3970">MTTRRRTCARRSTCSTGTATGSSASTSCARCWRRWG</sequence>
<reference evidence="2" key="2">
    <citation type="journal article" date="2015" name="Data Brief">
        <title>Shoot transcriptome of the giant reed, Arundo donax.</title>
        <authorList>
            <person name="Barrero R.A."/>
            <person name="Guerrero F.D."/>
            <person name="Moolhuijzen P."/>
            <person name="Goolsby J.A."/>
            <person name="Tidwell J."/>
            <person name="Bellgard S.E."/>
            <person name="Bellgard M.I."/>
        </authorList>
    </citation>
    <scope>NUCLEOTIDE SEQUENCE</scope>
    <source>
        <tissue evidence="2">Shoot tissue taken approximately 20 cm above the soil surface</tissue>
    </source>
</reference>
<proteinExistence type="predicted"/>
<accession>A0A0A9AUF1</accession>
<dbReference type="AlphaFoldDB" id="A0A0A9AUF1"/>
<dbReference type="EMBL" id="GBRH01244397">
    <property type="protein sequence ID" value="JAD53498.1"/>
    <property type="molecule type" value="Transcribed_RNA"/>
</dbReference>
<evidence type="ECO:0000256" key="1">
    <source>
        <dbReference type="SAM" id="MobiDB-lite"/>
    </source>
</evidence>
<reference evidence="2" key="1">
    <citation type="submission" date="2014-09" db="EMBL/GenBank/DDBJ databases">
        <authorList>
            <person name="Magalhaes I.L.F."/>
            <person name="Oliveira U."/>
            <person name="Santos F.R."/>
            <person name="Vidigal T.H.D.A."/>
            <person name="Brescovit A.D."/>
            <person name="Santos A.J."/>
        </authorList>
    </citation>
    <scope>NUCLEOTIDE SEQUENCE</scope>
    <source>
        <tissue evidence="2">Shoot tissue taken approximately 20 cm above the soil surface</tissue>
    </source>
</reference>
<evidence type="ECO:0000313" key="2">
    <source>
        <dbReference type="EMBL" id="JAD53498.1"/>
    </source>
</evidence>
<feature type="compositionally biased region" description="Low complexity" evidence="1">
    <location>
        <begin position="10"/>
        <end position="24"/>
    </location>
</feature>
<protein>
    <submittedName>
        <fullName evidence="2">Uncharacterized protein</fullName>
    </submittedName>
</protein>
<name>A0A0A9AUF1_ARUDO</name>
<feature type="region of interest" description="Disordered" evidence="1">
    <location>
        <begin position="1"/>
        <end position="24"/>
    </location>
</feature>